<dbReference type="AlphaFoldDB" id="A0A2A6BKQ1"/>
<dbReference type="Proteomes" id="UP000005239">
    <property type="component" value="Unassembled WGS sequence"/>
</dbReference>
<reference evidence="4" key="1">
    <citation type="journal article" date="2008" name="Nat. Genet.">
        <title>The Pristionchus pacificus genome provides a unique perspective on nematode lifestyle and parasitism.</title>
        <authorList>
            <person name="Dieterich C."/>
            <person name="Clifton S.W."/>
            <person name="Schuster L.N."/>
            <person name="Chinwalla A."/>
            <person name="Delehaunty K."/>
            <person name="Dinkelacker I."/>
            <person name="Fulton L."/>
            <person name="Fulton R."/>
            <person name="Godfrey J."/>
            <person name="Minx P."/>
            <person name="Mitreva M."/>
            <person name="Roeseler W."/>
            <person name="Tian H."/>
            <person name="Witte H."/>
            <person name="Yang S.P."/>
            <person name="Wilson R.K."/>
            <person name="Sommer R.J."/>
        </authorList>
    </citation>
    <scope>NUCLEOTIDE SEQUENCE [LARGE SCALE GENOMIC DNA]</scope>
    <source>
        <strain evidence="4">PS312</strain>
    </source>
</reference>
<evidence type="ECO:0000256" key="2">
    <source>
        <dbReference type="SAM" id="Phobius"/>
    </source>
</evidence>
<proteinExistence type="predicted"/>
<protein>
    <submittedName>
        <fullName evidence="3">Uncharacterized protein</fullName>
    </submittedName>
</protein>
<name>A0A2A6BKQ1_PRIPA</name>
<accession>A0A8R1YXB3</accession>
<accession>A0A2A6BKQ1</accession>
<keyword evidence="2" id="KW-0812">Transmembrane</keyword>
<organism evidence="3 4">
    <name type="scientific">Pristionchus pacificus</name>
    <name type="common">Parasitic nematode worm</name>
    <dbReference type="NCBI Taxonomy" id="54126"/>
    <lineage>
        <taxon>Eukaryota</taxon>
        <taxon>Metazoa</taxon>
        <taxon>Ecdysozoa</taxon>
        <taxon>Nematoda</taxon>
        <taxon>Chromadorea</taxon>
        <taxon>Rhabditida</taxon>
        <taxon>Rhabditina</taxon>
        <taxon>Diplogasteromorpha</taxon>
        <taxon>Diplogasteroidea</taxon>
        <taxon>Neodiplogasteridae</taxon>
        <taxon>Pristionchus</taxon>
    </lineage>
</organism>
<reference evidence="3" key="2">
    <citation type="submission" date="2022-06" db="UniProtKB">
        <authorList>
            <consortium name="EnsemblMetazoa"/>
        </authorList>
    </citation>
    <scope>IDENTIFICATION</scope>
    <source>
        <strain evidence="3">PS312</strain>
    </source>
</reference>
<keyword evidence="4" id="KW-1185">Reference proteome</keyword>
<dbReference type="EnsemblMetazoa" id="PPA35863.1">
    <property type="protein sequence ID" value="PPA35863.1"/>
    <property type="gene ID" value="WBGene00274232"/>
</dbReference>
<evidence type="ECO:0000256" key="1">
    <source>
        <dbReference type="SAM" id="MobiDB-lite"/>
    </source>
</evidence>
<evidence type="ECO:0000313" key="3">
    <source>
        <dbReference type="EnsemblMetazoa" id="PPA35863.1"/>
    </source>
</evidence>
<feature type="compositionally biased region" description="Polar residues" evidence="1">
    <location>
        <begin position="33"/>
        <end position="42"/>
    </location>
</feature>
<gene>
    <name evidence="3" type="primary">WBGene00274232</name>
</gene>
<evidence type="ECO:0000313" key="4">
    <source>
        <dbReference type="Proteomes" id="UP000005239"/>
    </source>
</evidence>
<sequence length="125" mass="13719">MSRPSNTFYVTIRMISGMEPPPAYEEKPEERAGTSTRQSVSITLPPAQPSPPQYNDALNASTTPPVGTGPPVFPIYLDQPHDPREAEMERGMASIWKLMVVIGGTLAILICFAVIAVWISFSMIR</sequence>
<feature type="region of interest" description="Disordered" evidence="1">
    <location>
        <begin position="18"/>
        <end position="64"/>
    </location>
</feature>
<feature type="transmembrane region" description="Helical" evidence="2">
    <location>
        <begin position="98"/>
        <end position="121"/>
    </location>
</feature>
<keyword evidence="2" id="KW-0472">Membrane</keyword>
<keyword evidence="2" id="KW-1133">Transmembrane helix</keyword>